<dbReference type="STRING" id="1212489.Ldro_2244"/>
<gene>
    <name evidence="2" type="ORF">Ldro_2244</name>
</gene>
<name>A0A0W0SR99_9GAMM</name>
<keyword evidence="1" id="KW-1133">Transmembrane helix</keyword>
<comment type="caution">
    <text evidence="2">The sequence shown here is derived from an EMBL/GenBank/DDBJ whole genome shotgun (WGS) entry which is preliminary data.</text>
</comment>
<evidence type="ECO:0000256" key="1">
    <source>
        <dbReference type="SAM" id="Phobius"/>
    </source>
</evidence>
<dbReference type="InterPro" id="IPR026906">
    <property type="entry name" value="LRR_5"/>
</dbReference>
<dbReference type="AlphaFoldDB" id="A0A0W0SR99"/>
<dbReference type="PATRIC" id="fig|1212489.4.peg.2369"/>
<dbReference type="EMBL" id="LNXY01000027">
    <property type="protein sequence ID" value="KTC85919.1"/>
    <property type="molecule type" value="Genomic_DNA"/>
</dbReference>
<dbReference type="OrthoDB" id="5636543at2"/>
<dbReference type="RefSeq" id="WP_058496511.1">
    <property type="nucleotide sequence ID" value="NZ_CAAAIU010000001.1"/>
</dbReference>
<evidence type="ECO:0008006" key="4">
    <source>
        <dbReference type="Google" id="ProtNLM"/>
    </source>
</evidence>
<evidence type="ECO:0000313" key="2">
    <source>
        <dbReference type="EMBL" id="KTC85919.1"/>
    </source>
</evidence>
<dbReference type="PANTHER" id="PTHR45661">
    <property type="entry name" value="SURFACE ANTIGEN"/>
    <property type="match status" value="1"/>
</dbReference>
<sequence length="336" mass="37390">MLFEKGKHGRILVRVDPSDLKDGSFEIPSDVTSIAKRAFFPCRNRLKKISCPEGLLWIDEEAFYKCEALQEVNLSLSKNLTSIGRAAFMDCKNLREITIPESLALIQERAFCGCINLQQINFPESLLSIKTHAFWGCDNLRHVVFPGSLIAMGDEVFTNLDKVFINSSNENTRKRIIELLPEHLRTRVVMYSEKELFELWGRELRRITNTIAMYHEAEALIKHLPLPTRAADMEAYETEIGFIVDNCIQNALELKEPIDNSSDSFLYNAVTMTTTVGGLALKLAALAAVLVSAAILHGATMNVKAIVRVSSAAGTFFNQSCSELKEALSTAATPTA</sequence>
<keyword evidence="3" id="KW-1185">Reference proteome</keyword>
<proteinExistence type="predicted"/>
<dbReference type="Pfam" id="PF13306">
    <property type="entry name" value="LRR_5"/>
    <property type="match status" value="1"/>
</dbReference>
<dbReference type="PANTHER" id="PTHR45661:SF3">
    <property type="entry name" value="IG-LIKE DOMAIN-CONTAINING PROTEIN"/>
    <property type="match status" value="1"/>
</dbReference>
<protein>
    <recommendedName>
        <fullName evidence="4">Leucine-rich repeat domain-containing protein</fullName>
    </recommendedName>
</protein>
<dbReference type="Proteomes" id="UP000054736">
    <property type="component" value="Unassembled WGS sequence"/>
</dbReference>
<reference evidence="2 3" key="1">
    <citation type="submission" date="2015-11" db="EMBL/GenBank/DDBJ databases">
        <title>Genomic analysis of 38 Legionella species identifies large and diverse effector repertoires.</title>
        <authorList>
            <person name="Burstein D."/>
            <person name="Amaro F."/>
            <person name="Zusman T."/>
            <person name="Lifshitz Z."/>
            <person name="Cohen O."/>
            <person name="Gilbert J.A."/>
            <person name="Pupko T."/>
            <person name="Shuman H.A."/>
            <person name="Segal G."/>
        </authorList>
    </citation>
    <scope>NUCLEOTIDE SEQUENCE [LARGE SCALE GENOMIC DNA]</scope>
    <source>
        <strain evidence="2 3">ATCC 700990</strain>
    </source>
</reference>
<organism evidence="2 3">
    <name type="scientific">Legionella drozanskii LLAP-1</name>
    <dbReference type="NCBI Taxonomy" id="1212489"/>
    <lineage>
        <taxon>Bacteria</taxon>
        <taxon>Pseudomonadati</taxon>
        <taxon>Pseudomonadota</taxon>
        <taxon>Gammaproteobacteria</taxon>
        <taxon>Legionellales</taxon>
        <taxon>Legionellaceae</taxon>
        <taxon>Legionella</taxon>
    </lineage>
</organism>
<dbReference type="SUPFAM" id="SSF52058">
    <property type="entry name" value="L domain-like"/>
    <property type="match status" value="1"/>
</dbReference>
<keyword evidence="1" id="KW-0472">Membrane</keyword>
<feature type="transmembrane region" description="Helical" evidence="1">
    <location>
        <begin position="279"/>
        <end position="299"/>
    </location>
</feature>
<dbReference type="Gene3D" id="3.80.10.10">
    <property type="entry name" value="Ribonuclease Inhibitor"/>
    <property type="match status" value="1"/>
</dbReference>
<dbReference type="InterPro" id="IPR053139">
    <property type="entry name" value="Surface_bspA-like"/>
</dbReference>
<evidence type="ECO:0000313" key="3">
    <source>
        <dbReference type="Proteomes" id="UP000054736"/>
    </source>
</evidence>
<dbReference type="InterPro" id="IPR032675">
    <property type="entry name" value="LRR_dom_sf"/>
</dbReference>
<keyword evidence="1" id="KW-0812">Transmembrane</keyword>
<accession>A0A0W0SR99</accession>